<dbReference type="PANTHER" id="PTHR33375">
    <property type="entry name" value="CHROMOSOME-PARTITIONING PROTEIN PARB-RELATED"/>
    <property type="match status" value="1"/>
</dbReference>
<evidence type="ECO:0000313" key="8">
    <source>
        <dbReference type="Proteomes" id="UP000537130"/>
    </source>
</evidence>
<evidence type="ECO:0000256" key="5">
    <source>
        <dbReference type="ARBA" id="ARBA00025472"/>
    </source>
</evidence>
<dbReference type="EMBL" id="JACHWY010000004">
    <property type="protein sequence ID" value="MBB3048886.1"/>
    <property type="molecule type" value="Genomic_DNA"/>
</dbReference>
<dbReference type="InterPro" id="IPR050336">
    <property type="entry name" value="Chromosome_partition/occlusion"/>
</dbReference>
<dbReference type="Pfam" id="PF02195">
    <property type="entry name" value="ParB_N"/>
    <property type="match status" value="1"/>
</dbReference>
<dbReference type="PANTHER" id="PTHR33375:SF1">
    <property type="entry name" value="CHROMOSOME-PARTITIONING PROTEIN PARB-RELATED"/>
    <property type="match status" value="1"/>
</dbReference>
<dbReference type="SUPFAM" id="SSF109709">
    <property type="entry name" value="KorB DNA-binding domain-like"/>
    <property type="match status" value="1"/>
</dbReference>
<evidence type="ECO:0000256" key="2">
    <source>
        <dbReference type="ARBA" id="ARBA00022372"/>
    </source>
</evidence>
<name>A0A7W4Z8E8_9GAMM</name>
<comment type="caution">
    <text evidence="7">The sequence shown here is derived from an EMBL/GenBank/DDBJ whole genome shotgun (WGS) entry which is preliminary data.</text>
</comment>
<dbReference type="InterPro" id="IPR004437">
    <property type="entry name" value="ParB/RepB/Spo0J"/>
</dbReference>
<organism evidence="7 8">
    <name type="scientific">Litorivivens lipolytica</name>
    <dbReference type="NCBI Taxonomy" id="1524264"/>
    <lineage>
        <taxon>Bacteria</taxon>
        <taxon>Pseudomonadati</taxon>
        <taxon>Pseudomonadota</taxon>
        <taxon>Gammaproteobacteria</taxon>
        <taxon>Litorivivens</taxon>
    </lineage>
</organism>
<gene>
    <name evidence="7" type="ORF">FHR99_003160</name>
</gene>
<keyword evidence="3" id="KW-0159">Chromosome partition</keyword>
<dbReference type="Pfam" id="PF17762">
    <property type="entry name" value="HTH_ParB"/>
    <property type="match status" value="1"/>
</dbReference>
<proteinExistence type="inferred from homology"/>
<dbReference type="Proteomes" id="UP000537130">
    <property type="component" value="Unassembled WGS sequence"/>
</dbReference>
<dbReference type="AlphaFoldDB" id="A0A7W4Z8E8"/>
<dbReference type="InterPro" id="IPR041468">
    <property type="entry name" value="HTH_ParB/Spo0J"/>
</dbReference>
<evidence type="ECO:0000256" key="1">
    <source>
        <dbReference type="ARBA" id="ARBA00006295"/>
    </source>
</evidence>
<evidence type="ECO:0000256" key="4">
    <source>
        <dbReference type="ARBA" id="ARBA00023125"/>
    </source>
</evidence>
<dbReference type="InterPro" id="IPR036086">
    <property type="entry name" value="ParB/Sulfiredoxin_sf"/>
</dbReference>
<dbReference type="GO" id="GO:0005694">
    <property type="term" value="C:chromosome"/>
    <property type="evidence" value="ECO:0007669"/>
    <property type="project" value="TreeGrafter"/>
</dbReference>
<evidence type="ECO:0000256" key="3">
    <source>
        <dbReference type="ARBA" id="ARBA00022829"/>
    </source>
</evidence>
<dbReference type="GO" id="GO:0003677">
    <property type="term" value="F:DNA binding"/>
    <property type="evidence" value="ECO:0007669"/>
    <property type="project" value="UniProtKB-KW"/>
</dbReference>
<dbReference type="Gene3D" id="3.90.1530.30">
    <property type="match status" value="1"/>
</dbReference>
<dbReference type="NCBIfam" id="TIGR00180">
    <property type="entry name" value="parB_part"/>
    <property type="match status" value="1"/>
</dbReference>
<sequence length="280" mass="31437">MKTNHIPDKEFLKHSLFEGVDVEFLRVDPSLCNRGAFQSRTHFDEQELANLAEALKSTGGNYNPVIVRPRLAGGYEILAGERRVRAAIMAKLQVLIMVGKFDDEQSAIITVTENLQRENLNPIEEAEGLAQMAGELGLTHREIGELIGRSRMYVSNKLLLLNLDISVKDYLRAGKLSDGHAKAIVGLAKPQQRELARKAVSHEWTVRRLEEEAKKLRTPDPTPPPYHKDRDIALLEEDLSETVGQPCRIQYNDKTGAGELKIRFFGNSDFEGILSRLRGV</sequence>
<dbReference type="Pfam" id="PF23552">
    <property type="entry name" value="ParB_C"/>
    <property type="match status" value="1"/>
</dbReference>
<dbReference type="Gene3D" id="1.10.10.2830">
    <property type="match status" value="1"/>
</dbReference>
<dbReference type="RefSeq" id="WP_183411676.1">
    <property type="nucleotide sequence ID" value="NZ_JACHWY010000004.1"/>
</dbReference>
<dbReference type="SMART" id="SM00470">
    <property type="entry name" value="ParB"/>
    <property type="match status" value="1"/>
</dbReference>
<keyword evidence="8" id="KW-1185">Reference proteome</keyword>
<evidence type="ECO:0000259" key="6">
    <source>
        <dbReference type="SMART" id="SM00470"/>
    </source>
</evidence>
<dbReference type="FunFam" id="1.10.10.2830:FF:000001">
    <property type="entry name" value="Chromosome partitioning protein ParB"/>
    <property type="match status" value="1"/>
</dbReference>
<dbReference type="GO" id="GO:0007059">
    <property type="term" value="P:chromosome segregation"/>
    <property type="evidence" value="ECO:0007669"/>
    <property type="project" value="UniProtKB-KW"/>
</dbReference>
<comment type="similarity">
    <text evidence="1">Belongs to the ParB family.</text>
</comment>
<keyword evidence="4" id="KW-0238">DNA-binding</keyword>
<feature type="domain" description="ParB-like N-terminal" evidence="6">
    <location>
        <begin position="25"/>
        <end position="115"/>
    </location>
</feature>
<evidence type="ECO:0000313" key="7">
    <source>
        <dbReference type="EMBL" id="MBB3048886.1"/>
    </source>
</evidence>
<protein>
    <recommendedName>
        <fullName evidence="2">Probable chromosome-partitioning protein ParB</fullName>
    </recommendedName>
</protein>
<dbReference type="InterPro" id="IPR003115">
    <property type="entry name" value="ParB_N"/>
</dbReference>
<dbReference type="SUPFAM" id="SSF110849">
    <property type="entry name" value="ParB/Sulfiredoxin"/>
    <property type="match status" value="1"/>
</dbReference>
<reference evidence="7 8" key="1">
    <citation type="submission" date="2020-08" db="EMBL/GenBank/DDBJ databases">
        <title>Genomic Encyclopedia of Type Strains, Phase III (KMG-III): the genomes of soil and plant-associated and newly described type strains.</title>
        <authorList>
            <person name="Whitman W."/>
        </authorList>
    </citation>
    <scope>NUCLEOTIDE SEQUENCE [LARGE SCALE GENOMIC DNA]</scope>
    <source>
        <strain evidence="7 8">CECT 8654</strain>
    </source>
</reference>
<comment type="function">
    <text evidence="5">Involved in chromosome partition. Localize to both poles of the predivisional cell following completion of DNA replication. Binds to the DNA origin of replication.</text>
</comment>
<dbReference type="InterPro" id="IPR057240">
    <property type="entry name" value="ParB_dimer_C"/>
</dbReference>
<accession>A0A7W4Z8E8</accession>